<reference evidence="1 2" key="1">
    <citation type="journal article" date="2020" name="Cell">
        <title>Large-Scale Comparative Analyses of Tick Genomes Elucidate Their Genetic Diversity and Vector Capacities.</title>
        <authorList>
            <consortium name="Tick Genome and Microbiome Consortium (TIGMIC)"/>
            <person name="Jia N."/>
            <person name="Wang J."/>
            <person name="Shi W."/>
            <person name="Du L."/>
            <person name="Sun Y."/>
            <person name="Zhan W."/>
            <person name="Jiang J.F."/>
            <person name="Wang Q."/>
            <person name="Zhang B."/>
            <person name="Ji P."/>
            <person name="Bell-Sakyi L."/>
            <person name="Cui X.M."/>
            <person name="Yuan T.T."/>
            <person name="Jiang B.G."/>
            <person name="Yang W.F."/>
            <person name="Lam T.T."/>
            <person name="Chang Q.C."/>
            <person name="Ding S.J."/>
            <person name="Wang X.J."/>
            <person name="Zhu J.G."/>
            <person name="Ruan X.D."/>
            <person name="Zhao L."/>
            <person name="Wei J.T."/>
            <person name="Ye R.Z."/>
            <person name="Que T.C."/>
            <person name="Du C.H."/>
            <person name="Zhou Y.H."/>
            <person name="Cheng J.X."/>
            <person name="Dai P.F."/>
            <person name="Guo W.B."/>
            <person name="Han X.H."/>
            <person name="Huang E.J."/>
            <person name="Li L.F."/>
            <person name="Wei W."/>
            <person name="Gao Y.C."/>
            <person name="Liu J.Z."/>
            <person name="Shao H.Z."/>
            <person name="Wang X."/>
            <person name="Wang C.C."/>
            <person name="Yang T.C."/>
            <person name="Huo Q.B."/>
            <person name="Li W."/>
            <person name="Chen H.Y."/>
            <person name="Chen S.E."/>
            <person name="Zhou L.G."/>
            <person name="Ni X.B."/>
            <person name="Tian J.H."/>
            <person name="Sheng Y."/>
            <person name="Liu T."/>
            <person name="Pan Y.S."/>
            <person name="Xia L.Y."/>
            <person name="Li J."/>
            <person name="Zhao F."/>
            <person name="Cao W.C."/>
        </authorList>
    </citation>
    <scope>NUCLEOTIDE SEQUENCE [LARGE SCALE GENOMIC DNA]</scope>
    <source>
        <strain evidence="1">Iper-2018</strain>
    </source>
</reference>
<name>A0AC60PMG2_IXOPE</name>
<accession>A0AC60PMG2</accession>
<evidence type="ECO:0000313" key="1">
    <source>
        <dbReference type="EMBL" id="KAG0422045.1"/>
    </source>
</evidence>
<sequence>MCACRVIFLPRCARDELCVCARASSSKKKREGRRRTENGVCSSGQTSVWKGTAGRPDPGSSRLPPGLTSSSHEAFTPVESRCTCCGARVKTTAAHNRDVRTYCASMWPAALALRKWERATLEPPVAPGVYPTQHLSKTVRAASQPSVCERQRFIVC</sequence>
<proteinExistence type="predicted"/>
<dbReference type="Proteomes" id="UP000805193">
    <property type="component" value="Unassembled WGS sequence"/>
</dbReference>
<dbReference type="EMBL" id="JABSTQ010010281">
    <property type="protein sequence ID" value="KAG0422045.1"/>
    <property type="molecule type" value="Genomic_DNA"/>
</dbReference>
<evidence type="ECO:0000313" key="2">
    <source>
        <dbReference type="Proteomes" id="UP000805193"/>
    </source>
</evidence>
<organism evidence="1 2">
    <name type="scientific">Ixodes persulcatus</name>
    <name type="common">Taiga tick</name>
    <dbReference type="NCBI Taxonomy" id="34615"/>
    <lineage>
        <taxon>Eukaryota</taxon>
        <taxon>Metazoa</taxon>
        <taxon>Ecdysozoa</taxon>
        <taxon>Arthropoda</taxon>
        <taxon>Chelicerata</taxon>
        <taxon>Arachnida</taxon>
        <taxon>Acari</taxon>
        <taxon>Parasitiformes</taxon>
        <taxon>Ixodida</taxon>
        <taxon>Ixodoidea</taxon>
        <taxon>Ixodidae</taxon>
        <taxon>Ixodinae</taxon>
        <taxon>Ixodes</taxon>
    </lineage>
</organism>
<keyword evidence="2" id="KW-1185">Reference proteome</keyword>
<comment type="caution">
    <text evidence="1">The sequence shown here is derived from an EMBL/GenBank/DDBJ whole genome shotgun (WGS) entry which is preliminary data.</text>
</comment>
<gene>
    <name evidence="1" type="ORF">HPB47_002117</name>
</gene>
<protein>
    <submittedName>
        <fullName evidence="1">Uncharacterized protein</fullName>
    </submittedName>
</protein>